<proteinExistence type="predicted"/>
<accession>A0ABS1H339</accession>
<dbReference type="EMBL" id="JAEOAH010000003">
    <property type="protein sequence ID" value="MBK3493817.1"/>
    <property type="molecule type" value="Genomic_DNA"/>
</dbReference>
<organism evidence="1 2">
    <name type="scientific">Viridibacillus soli</name>
    <dbReference type="NCBI Taxonomy" id="2798301"/>
    <lineage>
        <taxon>Bacteria</taxon>
        <taxon>Bacillati</taxon>
        <taxon>Bacillota</taxon>
        <taxon>Bacilli</taxon>
        <taxon>Bacillales</taxon>
        <taxon>Caryophanaceae</taxon>
        <taxon>Viridibacillus</taxon>
    </lineage>
</organism>
<protein>
    <submittedName>
        <fullName evidence="1">Uncharacterized protein</fullName>
    </submittedName>
</protein>
<dbReference type="Proteomes" id="UP000618943">
    <property type="component" value="Unassembled WGS sequence"/>
</dbReference>
<reference evidence="1 2" key="1">
    <citation type="submission" date="2020-12" db="EMBL/GenBank/DDBJ databases">
        <title>YIM B01967 draft genome.</title>
        <authorList>
            <person name="Yan X."/>
        </authorList>
    </citation>
    <scope>NUCLEOTIDE SEQUENCE [LARGE SCALE GENOMIC DNA]</scope>
    <source>
        <strain evidence="1 2">YIM B01967</strain>
    </source>
</reference>
<comment type="caution">
    <text evidence="1">The sequence shown here is derived from an EMBL/GenBank/DDBJ whole genome shotgun (WGS) entry which is preliminary data.</text>
</comment>
<name>A0ABS1H339_9BACL</name>
<evidence type="ECO:0000313" key="1">
    <source>
        <dbReference type="EMBL" id="MBK3493817.1"/>
    </source>
</evidence>
<keyword evidence="2" id="KW-1185">Reference proteome</keyword>
<evidence type="ECO:0000313" key="2">
    <source>
        <dbReference type="Proteomes" id="UP000618943"/>
    </source>
</evidence>
<gene>
    <name evidence="1" type="ORF">JFL43_02870</name>
</gene>
<sequence>MKLVKNSSVKFAPTASAYDEGEQNGELLQSRFITMYHQRNMYLIVDML</sequence>
<dbReference type="RefSeq" id="WP_200747840.1">
    <property type="nucleotide sequence ID" value="NZ_JAEOAH010000003.1"/>
</dbReference>